<sequence length="414" mass="43224">MSQALNEYEHEAVPDSARKSLFSVAVVWAGFPMVMVGAFVGAQIVTSLGFTRGMLAIITGNIVLAVYVACLSALAARQGKTFALSCREIFSPAGAKLIAVFLSGLVVGWFAVQTGLAGHGLNTLLGLPLGWSVVVVGAAFTLLSMAGMQMLKPISIISICLFIITGIISVVLNFRHHSWQQVVDFTPPSGHSLALGIGVTMAISVFVDSGTLTADFTRWSKTPSQAVIASLAAFPVANTLPMLLGGLVAATGEATDGDFAHLLTQLGPYFGIFAAVFFVINCASVATHGLYNAASGWSSVIPLSFRHLVVLLGIVGTGLALAGISNWLVNWLSLLGIIVPGIGGAIIGWMIAGQGRYAPGYLITGWVFSIICSTICYLHAPQYSVAVVSILSAVLFCLCALPFARQTSAARDNA</sequence>
<accession>A0A1Y0LDG2</accession>
<dbReference type="AlphaFoldDB" id="A0A1Y0LDG2"/>
<gene>
    <name evidence="7" type="ORF">A7K98_20720</name>
    <name evidence="8" type="ORF">A7K99_20705</name>
</gene>
<proteinExistence type="inferred from homology"/>
<dbReference type="EMBL" id="CP015579">
    <property type="protein sequence ID" value="ARU95917.1"/>
    <property type="molecule type" value="Genomic_DNA"/>
</dbReference>
<comment type="subcellular location">
    <subcellularLocation>
        <location evidence="1">Membrane</location>
        <topology evidence="1">Multi-pass membrane protein</topology>
    </subcellularLocation>
</comment>
<feature type="transmembrane region" description="Helical" evidence="6">
    <location>
        <begin position="359"/>
        <end position="380"/>
    </location>
</feature>
<organism evidence="7 10">
    <name type="scientific">Tatumella citrea</name>
    <name type="common">Pantoea citrea</name>
    <dbReference type="NCBI Taxonomy" id="53336"/>
    <lineage>
        <taxon>Bacteria</taxon>
        <taxon>Pseudomonadati</taxon>
        <taxon>Pseudomonadota</taxon>
        <taxon>Gammaproteobacteria</taxon>
        <taxon>Enterobacterales</taxon>
        <taxon>Erwiniaceae</taxon>
        <taxon>Tatumella</taxon>
    </lineage>
</organism>
<feature type="transmembrane region" description="Helical" evidence="6">
    <location>
        <begin position="154"/>
        <end position="174"/>
    </location>
</feature>
<evidence type="ECO:0000313" key="7">
    <source>
        <dbReference type="EMBL" id="ARU95917.1"/>
    </source>
</evidence>
<dbReference type="EMBL" id="CP015581">
    <property type="protein sequence ID" value="ARU99957.1"/>
    <property type="molecule type" value="Genomic_DNA"/>
</dbReference>
<feature type="transmembrane region" description="Helical" evidence="6">
    <location>
        <begin position="303"/>
        <end position="325"/>
    </location>
</feature>
<dbReference type="GO" id="GO:0015209">
    <property type="term" value="F:cytosine transmembrane transporter activity"/>
    <property type="evidence" value="ECO:0007669"/>
    <property type="project" value="InterPro"/>
</dbReference>
<dbReference type="OrthoDB" id="5487344at2"/>
<name>A0A1Y0LDG2_TATCI</name>
<feature type="transmembrane region" description="Helical" evidence="6">
    <location>
        <begin position="226"/>
        <end position="249"/>
    </location>
</feature>
<dbReference type="Gene3D" id="1.10.4160.10">
    <property type="entry name" value="Hydantoin permease"/>
    <property type="match status" value="1"/>
</dbReference>
<feature type="transmembrane region" description="Helical" evidence="6">
    <location>
        <begin position="21"/>
        <end position="42"/>
    </location>
</feature>
<keyword evidence="3 6" id="KW-0812">Transmembrane</keyword>
<evidence type="ECO:0008006" key="11">
    <source>
        <dbReference type="Google" id="ProtNLM"/>
    </source>
</evidence>
<feature type="transmembrane region" description="Helical" evidence="6">
    <location>
        <begin position="194"/>
        <end position="214"/>
    </location>
</feature>
<protein>
    <recommendedName>
        <fullName evidence="11">Cytosine permease</fullName>
    </recommendedName>
</protein>
<keyword evidence="4 6" id="KW-1133">Transmembrane helix</keyword>
<evidence type="ECO:0000256" key="4">
    <source>
        <dbReference type="ARBA" id="ARBA00022989"/>
    </source>
</evidence>
<dbReference type="RefSeq" id="WP_157666039.1">
    <property type="nucleotide sequence ID" value="NZ_CP015579.1"/>
</dbReference>
<reference evidence="9 10" key="1">
    <citation type="submission" date="2016-05" db="EMBL/GenBank/DDBJ databases">
        <title>Complete genome sequence of two 2,5-diketo-D-glunonic acid producing strain Tatumella citrea.</title>
        <authorList>
            <person name="Duan C."/>
            <person name="Yang J."/>
            <person name="Yang S."/>
        </authorList>
    </citation>
    <scope>NUCLEOTIDE SEQUENCE [LARGE SCALE GENOMIC DNA]</scope>
    <source>
        <strain evidence="8 9">ATCC 39140</strain>
        <strain evidence="7 10">DSM 13699</strain>
    </source>
</reference>
<dbReference type="Proteomes" id="UP000195729">
    <property type="component" value="Chromosome"/>
</dbReference>
<feature type="transmembrane region" description="Helical" evidence="6">
    <location>
        <begin position="54"/>
        <end position="76"/>
    </location>
</feature>
<evidence type="ECO:0000256" key="5">
    <source>
        <dbReference type="ARBA" id="ARBA00023136"/>
    </source>
</evidence>
<dbReference type="Proteomes" id="UP000195814">
    <property type="component" value="Chromosome"/>
</dbReference>
<evidence type="ECO:0000256" key="6">
    <source>
        <dbReference type="SAM" id="Phobius"/>
    </source>
</evidence>
<keyword evidence="9" id="KW-1185">Reference proteome</keyword>
<dbReference type="InterPro" id="IPR001248">
    <property type="entry name" value="Pur-cyt_permease"/>
</dbReference>
<feature type="transmembrane region" description="Helical" evidence="6">
    <location>
        <begin position="97"/>
        <end position="117"/>
    </location>
</feature>
<dbReference type="PANTHER" id="PTHR30569:SF0">
    <property type="entry name" value="CYTOSINE PERMEASE"/>
    <property type="match status" value="1"/>
</dbReference>
<dbReference type="InterPro" id="IPR030191">
    <property type="entry name" value="CodB"/>
</dbReference>
<keyword evidence="5 6" id="KW-0472">Membrane</keyword>
<evidence type="ECO:0000313" key="8">
    <source>
        <dbReference type="EMBL" id="ARU99957.1"/>
    </source>
</evidence>
<dbReference type="GO" id="GO:0005886">
    <property type="term" value="C:plasma membrane"/>
    <property type="evidence" value="ECO:0007669"/>
    <property type="project" value="TreeGrafter"/>
</dbReference>
<comment type="similarity">
    <text evidence="2">Belongs to the purine-cytosine permease (2.A.39) family.</text>
</comment>
<evidence type="ECO:0000256" key="3">
    <source>
        <dbReference type="ARBA" id="ARBA00022692"/>
    </source>
</evidence>
<evidence type="ECO:0000313" key="9">
    <source>
        <dbReference type="Proteomes" id="UP000195729"/>
    </source>
</evidence>
<feature type="transmembrane region" description="Helical" evidence="6">
    <location>
        <begin position="331"/>
        <end position="352"/>
    </location>
</feature>
<feature type="transmembrane region" description="Helical" evidence="6">
    <location>
        <begin position="129"/>
        <end position="147"/>
    </location>
</feature>
<dbReference type="PANTHER" id="PTHR30569">
    <property type="entry name" value="CYTOSINE TRANSPORTER CODB"/>
    <property type="match status" value="1"/>
</dbReference>
<feature type="transmembrane region" description="Helical" evidence="6">
    <location>
        <begin position="269"/>
        <end position="291"/>
    </location>
</feature>
<dbReference type="KEGG" id="tci:A7K98_20720"/>
<evidence type="ECO:0000256" key="1">
    <source>
        <dbReference type="ARBA" id="ARBA00004141"/>
    </source>
</evidence>
<dbReference type="Pfam" id="PF02133">
    <property type="entry name" value="Transp_cyt_pur"/>
    <property type="match status" value="1"/>
</dbReference>
<evidence type="ECO:0000256" key="2">
    <source>
        <dbReference type="ARBA" id="ARBA00008974"/>
    </source>
</evidence>
<feature type="transmembrane region" description="Helical" evidence="6">
    <location>
        <begin position="386"/>
        <end position="404"/>
    </location>
</feature>
<evidence type="ECO:0000313" key="10">
    <source>
        <dbReference type="Proteomes" id="UP000195814"/>
    </source>
</evidence>